<dbReference type="AlphaFoldDB" id="A0A4P9ZUQ6"/>
<gene>
    <name evidence="1" type="ORF">BJ085DRAFT_40821</name>
</gene>
<dbReference type="EMBL" id="ML002514">
    <property type="protein sequence ID" value="RKP37287.1"/>
    <property type="molecule type" value="Genomic_DNA"/>
</dbReference>
<evidence type="ECO:0000313" key="2">
    <source>
        <dbReference type="Proteomes" id="UP000268162"/>
    </source>
</evidence>
<name>A0A4P9ZUQ6_9FUNG</name>
<accession>A0A4P9ZUQ6</accession>
<keyword evidence="2" id="KW-1185">Reference proteome</keyword>
<evidence type="ECO:0000313" key="1">
    <source>
        <dbReference type="EMBL" id="RKP37287.1"/>
    </source>
</evidence>
<reference evidence="2" key="1">
    <citation type="journal article" date="2018" name="Nat. Microbiol.">
        <title>Leveraging single-cell genomics to expand the fungal tree of life.</title>
        <authorList>
            <person name="Ahrendt S.R."/>
            <person name="Quandt C.A."/>
            <person name="Ciobanu D."/>
            <person name="Clum A."/>
            <person name="Salamov A."/>
            <person name="Andreopoulos B."/>
            <person name="Cheng J.F."/>
            <person name="Woyke T."/>
            <person name="Pelin A."/>
            <person name="Henrissat B."/>
            <person name="Reynolds N.K."/>
            <person name="Benny G.L."/>
            <person name="Smith M.E."/>
            <person name="James T.Y."/>
            <person name="Grigoriev I.V."/>
        </authorList>
    </citation>
    <scope>NUCLEOTIDE SEQUENCE [LARGE SCALE GENOMIC DNA]</scope>
    <source>
        <strain evidence="2">RSA 468</strain>
    </source>
</reference>
<protein>
    <submittedName>
        <fullName evidence="1">Uncharacterized protein</fullName>
    </submittedName>
</protein>
<proteinExistence type="predicted"/>
<sequence>MTAGNPENLTKGATFDSYDPETYYITLLADKSIPLRIHINDIVWKTLTECVHEYFLPYPTSTAATFPEGRSAPGRRFPMSECVHQQLDNFAFNYAPNFESCPDHDCPVHGISTMMGMAAYNSLMEMTNFGGTPTASQWPYCAPTGNDVPAYPATAAENAYSPLPLLTNNQPSTVAASTMLTMPTEIHGQSIDQSWEKIMSTGPPVLSEKELETLMAATLPDGICGLPLDQLDVDGIDLEELRSLFGTLQTPDNQSQQNLD</sequence>
<organism evidence="1 2">
    <name type="scientific">Dimargaris cristalligena</name>
    <dbReference type="NCBI Taxonomy" id="215637"/>
    <lineage>
        <taxon>Eukaryota</taxon>
        <taxon>Fungi</taxon>
        <taxon>Fungi incertae sedis</taxon>
        <taxon>Zoopagomycota</taxon>
        <taxon>Kickxellomycotina</taxon>
        <taxon>Dimargaritomycetes</taxon>
        <taxon>Dimargaritales</taxon>
        <taxon>Dimargaritaceae</taxon>
        <taxon>Dimargaris</taxon>
    </lineage>
</organism>
<dbReference type="Proteomes" id="UP000268162">
    <property type="component" value="Unassembled WGS sequence"/>
</dbReference>